<keyword evidence="2" id="KW-0378">Hydrolase</keyword>
<dbReference type="OrthoDB" id="9786141at2"/>
<dbReference type="InterPro" id="IPR036388">
    <property type="entry name" value="WH-like_DNA-bd_sf"/>
</dbReference>
<dbReference type="RefSeq" id="WP_115828845.1">
    <property type="nucleotide sequence ID" value="NZ_QNUL01000001.1"/>
</dbReference>
<dbReference type="InterPro" id="IPR036390">
    <property type="entry name" value="WH_DNA-bd_sf"/>
</dbReference>
<dbReference type="PANTHER" id="PTHR43736">
    <property type="entry name" value="ADP-RIBOSE PYROPHOSPHATASE"/>
    <property type="match status" value="1"/>
</dbReference>
<organism evidence="2 3">
    <name type="scientific">Dyadobacter luteus</name>
    <dbReference type="NCBI Taxonomy" id="2259619"/>
    <lineage>
        <taxon>Bacteria</taxon>
        <taxon>Pseudomonadati</taxon>
        <taxon>Bacteroidota</taxon>
        <taxon>Cytophagia</taxon>
        <taxon>Cytophagales</taxon>
        <taxon>Spirosomataceae</taxon>
        <taxon>Dyadobacter</taxon>
    </lineage>
</organism>
<dbReference type="GO" id="GO:0016787">
    <property type="term" value="F:hydrolase activity"/>
    <property type="evidence" value="ECO:0007669"/>
    <property type="project" value="UniProtKB-KW"/>
</dbReference>
<dbReference type="SUPFAM" id="SSF46785">
    <property type="entry name" value="Winged helix' DNA-binding domain"/>
    <property type="match status" value="1"/>
</dbReference>
<evidence type="ECO:0000313" key="2">
    <source>
        <dbReference type="EMBL" id="REA64237.1"/>
    </source>
</evidence>
<comment type="caution">
    <text evidence="2">The sequence shown here is derived from an EMBL/GenBank/DDBJ whole genome shotgun (WGS) entry which is preliminary data.</text>
</comment>
<dbReference type="CDD" id="cd18873">
    <property type="entry name" value="NUDIX_NadM_like"/>
    <property type="match status" value="1"/>
</dbReference>
<dbReference type="SUPFAM" id="SSF55811">
    <property type="entry name" value="Nudix"/>
    <property type="match status" value="1"/>
</dbReference>
<dbReference type="Pfam" id="PF00293">
    <property type="entry name" value="NUDIX"/>
    <property type="match status" value="1"/>
</dbReference>
<evidence type="ECO:0000259" key="1">
    <source>
        <dbReference type="PROSITE" id="PS51462"/>
    </source>
</evidence>
<keyword evidence="3" id="KW-1185">Reference proteome</keyword>
<dbReference type="InterPro" id="IPR054105">
    <property type="entry name" value="WHD_NrtR"/>
</dbReference>
<dbReference type="AlphaFoldDB" id="A0A3D8YIA6"/>
<dbReference type="Gene3D" id="3.90.79.10">
    <property type="entry name" value="Nucleoside Triphosphate Pyrophosphohydrolase"/>
    <property type="match status" value="1"/>
</dbReference>
<evidence type="ECO:0000313" key="3">
    <source>
        <dbReference type="Proteomes" id="UP000256373"/>
    </source>
</evidence>
<dbReference type="Proteomes" id="UP000256373">
    <property type="component" value="Unassembled WGS sequence"/>
</dbReference>
<reference evidence="2 3" key="1">
    <citation type="submission" date="2018-07" db="EMBL/GenBank/DDBJ databases">
        <title>Dyadobacter roseus sp. nov., isolated from rose rhizosphere soil.</title>
        <authorList>
            <person name="Chen L."/>
        </authorList>
    </citation>
    <scope>NUCLEOTIDE SEQUENCE [LARGE SCALE GENOMIC DNA]</scope>
    <source>
        <strain evidence="2 3">RS19</strain>
    </source>
</reference>
<dbReference type="InterPro" id="IPR000086">
    <property type="entry name" value="NUDIX_hydrolase_dom"/>
</dbReference>
<feature type="domain" description="Nudix hydrolase" evidence="1">
    <location>
        <begin position="10"/>
        <end position="170"/>
    </location>
</feature>
<dbReference type="InterPro" id="IPR015797">
    <property type="entry name" value="NUDIX_hydrolase-like_dom_sf"/>
</dbReference>
<dbReference type="PANTHER" id="PTHR43736:SF4">
    <property type="entry name" value="SLR1690 PROTEIN"/>
    <property type="match status" value="1"/>
</dbReference>
<accession>A0A3D8YIA6</accession>
<dbReference type="Gene3D" id="1.10.10.10">
    <property type="entry name" value="Winged helix-like DNA-binding domain superfamily/Winged helix DNA-binding domain"/>
    <property type="match status" value="1"/>
</dbReference>
<dbReference type="PROSITE" id="PS51462">
    <property type="entry name" value="NUDIX"/>
    <property type="match status" value="1"/>
</dbReference>
<gene>
    <name evidence="2" type="ORF">DSL64_01400</name>
</gene>
<sequence>MKKSAYDQYIPHLSIDCVIFGYENKELKVLISNYRLGGGSWSLPGGYIKKTESVDAAASRVLKHRTGLEDIYLEQFRIFGDENRIVNSPNNAHLSNELRKLDSDRYSEEVIEWITGRFVCVGYYALVDISKVQTQPGEFDDYLEWCSINHIPAMMHDHREIITYALEALRERLDKKLIGFKLLPETFTIKEVQQLYETVYEKSFPINNFQKKMMDLNVLEKLHKKYTGASNTAPYLYKFKKESVA</sequence>
<protein>
    <submittedName>
        <fullName evidence="2">NUDIX hydrolase</fullName>
    </submittedName>
</protein>
<proteinExistence type="predicted"/>
<dbReference type="EMBL" id="QNUL01000001">
    <property type="protein sequence ID" value="REA64237.1"/>
    <property type="molecule type" value="Genomic_DNA"/>
</dbReference>
<name>A0A3D8YIA6_9BACT</name>
<dbReference type="Pfam" id="PF21906">
    <property type="entry name" value="WHD_NrtR"/>
    <property type="match status" value="1"/>
</dbReference>